<name>A0A7W9KS24_9PSEU</name>
<gene>
    <name evidence="3" type="ORF">BJ998_008841</name>
</gene>
<reference evidence="3 4" key="1">
    <citation type="submission" date="2020-08" db="EMBL/GenBank/DDBJ databases">
        <title>Sequencing the genomes of 1000 actinobacteria strains.</title>
        <authorList>
            <person name="Klenk H.-P."/>
        </authorList>
    </citation>
    <scope>NUCLEOTIDE SEQUENCE [LARGE SCALE GENOMIC DNA]</scope>
    <source>
        <strain evidence="3 4">DSM 43851</strain>
    </source>
</reference>
<dbReference type="AlphaFoldDB" id="A0A7W9KS24"/>
<dbReference type="CDD" id="cd00161">
    <property type="entry name" value="beta-trefoil_Ricin-like"/>
    <property type="match status" value="1"/>
</dbReference>
<evidence type="ECO:0000256" key="1">
    <source>
        <dbReference type="SAM" id="SignalP"/>
    </source>
</evidence>
<evidence type="ECO:0000259" key="2">
    <source>
        <dbReference type="Pfam" id="PF00652"/>
    </source>
</evidence>
<feature type="chain" id="PRO_5031229321" description="Ricin B lectin domain-containing protein" evidence="1">
    <location>
        <begin position="32"/>
        <end position="190"/>
    </location>
</feature>
<dbReference type="Pfam" id="PF00652">
    <property type="entry name" value="Ricin_B_lectin"/>
    <property type="match status" value="1"/>
</dbReference>
<dbReference type="InterPro" id="IPR035992">
    <property type="entry name" value="Ricin_B-like_lectins"/>
</dbReference>
<feature type="signal peptide" evidence="1">
    <location>
        <begin position="1"/>
        <end position="31"/>
    </location>
</feature>
<dbReference type="PROSITE" id="PS50231">
    <property type="entry name" value="RICIN_B_LECTIN"/>
    <property type="match status" value="1"/>
</dbReference>
<sequence>MLLSPRAIRTAVLVPLAIAAVALTGLSPAHADRTYPPPESGDVVFFQTNSGTTGADIRCMQVDKGRMDDFAPVDQFGCEYGANQAWRMGQVNGDPNVFWLQNVGTGKCLDDYAFGTAQGNPIIQYTCLVGTNQQWRMTWSYNDGYAEFQNVNSGLCLSVDGLNTSNYRRFVQNPCYGFSNERFDPIWPAH</sequence>
<accession>A0A7W9KS24</accession>
<proteinExistence type="predicted"/>
<dbReference type="EMBL" id="JACHIR010000003">
    <property type="protein sequence ID" value="MBB5897582.1"/>
    <property type="molecule type" value="Genomic_DNA"/>
</dbReference>
<dbReference type="Proteomes" id="UP000585638">
    <property type="component" value="Unassembled WGS sequence"/>
</dbReference>
<evidence type="ECO:0000313" key="4">
    <source>
        <dbReference type="Proteomes" id="UP000585638"/>
    </source>
</evidence>
<dbReference type="Gene3D" id="2.80.10.50">
    <property type="match status" value="2"/>
</dbReference>
<protein>
    <recommendedName>
        <fullName evidence="2">Ricin B lectin domain-containing protein</fullName>
    </recommendedName>
</protein>
<dbReference type="SUPFAM" id="SSF50370">
    <property type="entry name" value="Ricin B-like lectins"/>
    <property type="match status" value="1"/>
</dbReference>
<keyword evidence="1" id="KW-0732">Signal</keyword>
<dbReference type="RefSeq" id="WP_184870042.1">
    <property type="nucleotide sequence ID" value="NZ_BAAAWY010000063.1"/>
</dbReference>
<evidence type="ECO:0000313" key="3">
    <source>
        <dbReference type="EMBL" id="MBB5897582.1"/>
    </source>
</evidence>
<comment type="caution">
    <text evidence="3">The sequence shown here is derived from an EMBL/GenBank/DDBJ whole genome shotgun (WGS) entry which is preliminary data.</text>
</comment>
<feature type="domain" description="Ricin B lectin" evidence="2">
    <location>
        <begin position="57"/>
        <end position="176"/>
    </location>
</feature>
<organism evidence="3 4">
    <name type="scientific">Kutzneria kofuensis</name>
    <dbReference type="NCBI Taxonomy" id="103725"/>
    <lineage>
        <taxon>Bacteria</taxon>
        <taxon>Bacillati</taxon>
        <taxon>Actinomycetota</taxon>
        <taxon>Actinomycetes</taxon>
        <taxon>Pseudonocardiales</taxon>
        <taxon>Pseudonocardiaceae</taxon>
        <taxon>Kutzneria</taxon>
    </lineage>
</organism>
<keyword evidence="4" id="KW-1185">Reference proteome</keyword>
<dbReference type="InterPro" id="IPR000772">
    <property type="entry name" value="Ricin_B_lectin"/>
</dbReference>